<keyword evidence="2" id="KW-1185">Reference proteome</keyword>
<sequence>MRKELSQLIKKSYSEKEEYTYLEYNLTQEDYEVVIESAKSILQNFPVMHNCCAPMSAMWTAMIRDNTNIPVHMVAGSLDIMGRRIFGNNNNTHEINDAFSKSNLDWDGHCWVVFGDDIGDISLFRTAYSQESPEWLRNIIRTQFGEGRGMLLAPPIKMLENGLVYTPHYVLKDSEITGLNKSIKLITNL</sequence>
<dbReference type="Proteomes" id="UP001055453">
    <property type="component" value="Chromosome"/>
</dbReference>
<dbReference type="RefSeq" id="WP_251955323.1">
    <property type="nucleotide sequence ID" value="NZ_AP025732.1"/>
</dbReference>
<accession>A0ABM7Z344</accession>
<gene>
    <name evidence="1" type="ORF">ANSO36C_32150</name>
</gene>
<reference evidence="1" key="1">
    <citation type="submission" date="2022-04" db="EMBL/GenBank/DDBJ databases">
        <title>Complete genome sequence of a cyanobacterium, Nostoc sp. SO-36, isolated in Antarctica.</title>
        <authorList>
            <person name="Kanesaki Y."/>
            <person name="Effendi D."/>
            <person name="Sakamoto T."/>
            <person name="Ohtani S."/>
            <person name="Awai K."/>
        </authorList>
    </citation>
    <scope>NUCLEOTIDE SEQUENCE</scope>
    <source>
        <strain evidence="1">SO-36</strain>
    </source>
</reference>
<proteinExistence type="predicted"/>
<name>A0ABM7Z344_NOSCO</name>
<organism evidence="1 2">
    <name type="scientific">Nostoc cf. commune SO-36</name>
    <dbReference type="NCBI Taxonomy" id="449208"/>
    <lineage>
        <taxon>Bacteria</taxon>
        <taxon>Bacillati</taxon>
        <taxon>Cyanobacteriota</taxon>
        <taxon>Cyanophyceae</taxon>
        <taxon>Nostocales</taxon>
        <taxon>Nostocaceae</taxon>
        <taxon>Nostoc</taxon>
    </lineage>
</organism>
<evidence type="ECO:0000313" key="1">
    <source>
        <dbReference type="EMBL" id="BDI17413.1"/>
    </source>
</evidence>
<protein>
    <submittedName>
        <fullName evidence="1">Uncharacterized protein</fullName>
    </submittedName>
</protein>
<evidence type="ECO:0000313" key="2">
    <source>
        <dbReference type="Proteomes" id="UP001055453"/>
    </source>
</evidence>
<dbReference type="EMBL" id="AP025732">
    <property type="protein sequence ID" value="BDI17413.1"/>
    <property type="molecule type" value="Genomic_DNA"/>
</dbReference>